<dbReference type="InterPro" id="IPR036075">
    <property type="entry name" value="ARMT-1-like_metal-bd_sf"/>
</dbReference>
<evidence type="ECO:0000259" key="5">
    <source>
        <dbReference type="Pfam" id="PF01937"/>
    </source>
</evidence>
<dbReference type="EMBL" id="RDQH01000339">
    <property type="protein sequence ID" value="RXH80065.1"/>
    <property type="molecule type" value="Genomic_DNA"/>
</dbReference>
<reference evidence="6 7" key="1">
    <citation type="submission" date="2018-10" db="EMBL/GenBank/DDBJ databases">
        <title>A high-quality apple genome assembly.</title>
        <authorList>
            <person name="Hu J."/>
        </authorList>
    </citation>
    <scope>NUCLEOTIDE SEQUENCE [LARGE SCALE GENOMIC DNA]</scope>
    <source>
        <strain evidence="7">cv. HFTH1</strain>
        <tissue evidence="6">Young leaf</tissue>
    </source>
</reference>
<accession>A0A498IDB7</accession>
<dbReference type="Pfam" id="PF01937">
    <property type="entry name" value="ARMT1-like_dom"/>
    <property type="match status" value="1"/>
</dbReference>
<comment type="similarity">
    <text evidence="2">Belongs to the IST1 family.</text>
</comment>
<dbReference type="AlphaFoldDB" id="A0A498IDB7"/>
<feature type="domain" description="Damage-control phosphatase ARMT1-like metal-binding" evidence="5">
    <location>
        <begin position="210"/>
        <end position="287"/>
    </location>
</feature>
<keyword evidence="3" id="KW-0505">Motor protein</keyword>
<protein>
    <recommendedName>
        <fullName evidence="8">Kinesin motor domain-containing protein</fullName>
    </recommendedName>
</protein>
<evidence type="ECO:0000256" key="3">
    <source>
        <dbReference type="ARBA" id="ARBA00023175"/>
    </source>
</evidence>
<gene>
    <name evidence="6" type="ORF">DVH24_041212</name>
</gene>
<dbReference type="GO" id="GO:0008017">
    <property type="term" value="F:microtubule binding"/>
    <property type="evidence" value="ECO:0007669"/>
    <property type="project" value="InterPro"/>
</dbReference>
<name>A0A498IDB7_MALDO</name>
<proteinExistence type="inferred from homology"/>
<dbReference type="InterPro" id="IPR001752">
    <property type="entry name" value="Kinesin_motor_dom"/>
</dbReference>
<evidence type="ECO:0000256" key="2">
    <source>
        <dbReference type="ARBA" id="ARBA00005536"/>
    </source>
</evidence>
<dbReference type="Gene3D" id="3.40.850.10">
    <property type="entry name" value="Kinesin motor domain"/>
    <property type="match status" value="1"/>
</dbReference>
<dbReference type="GO" id="GO:0007018">
    <property type="term" value="P:microtubule-based movement"/>
    <property type="evidence" value="ECO:0007669"/>
    <property type="project" value="InterPro"/>
</dbReference>
<sequence>MTSIPRLLHEHSFFDTMDTGPEDKGRGSKFHKMQLKMAVVQIKLLRNKKQAVVKQMRGDIALPLQSGHDIREKYGKDFVYTAIDVHPGCGANRMLWCEIGHMQFVDSASAAEVAANSASDTMAAAQVAAYLANKDSNQSDELKLKFDEGSTMSKLWIMNLGGSECLGKAEVQGENLKESQNINKSLPTFGDVISALSRITTLNRFRHVDEEKTNAISLFEKVMDLNDAIEDEVKWVEDLIRGIIAGNIFDLGFAQLAEVFSNEGMSFFVSCQNLVPRPWVIDDLDVAMGVCV</sequence>
<dbReference type="PANTHER" id="PTHR12161:SF55">
    <property type="entry name" value="REGULATOR OF VPS4 ACTIVITY IN THE MVB PATHWAY PROTEIN"/>
    <property type="match status" value="1"/>
</dbReference>
<evidence type="ECO:0008006" key="8">
    <source>
        <dbReference type="Google" id="ProtNLM"/>
    </source>
</evidence>
<feature type="domain" description="Kinesin motor" evidence="4">
    <location>
        <begin position="141"/>
        <end position="199"/>
    </location>
</feature>
<dbReference type="Gene3D" id="1.20.1260.60">
    <property type="entry name" value="Vacuolar protein sorting-associated protein Ist1"/>
    <property type="match status" value="1"/>
</dbReference>
<comment type="cofactor">
    <cofactor evidence="1">
        <name>Ni(2+)</name>
        <dbReference type="ChEBI" id="CHEBI:49786"/>
    </cofactor>
</comment>
<dbReference type="Proteomes" id="UP000290289">
    <property type="component" value="Chromosome 13"/>
</dbReference>
<evidence type="ECO:0000313" key="7">
    <source>
        <dbReference type="Proteomes" id="UP000290289"/>
    </source>
</evidence>
<dbReference type="SUPFAM" id="SSF52540">
    <property type="entry name" value="P-loop containing nucleoside triphosphate hydrolases"/>
    <property type="match status" value="1"/>
</dbReference>
<dbReference type="SUPFAM" id="SSF111321">
    <property type="entry name" value="AF1104-like"/>
    <property type="match status" value="1"/>
</dbReference>
<dbReference type="Pfam" id="PF00225">
    <property type="entry name" value="Kinesin"/>
    <property type="match status" value="1"/>
</dbReference>
<evidence type="ECO:0000256" key="1">
    <source>
        <dbReference type="ARBA" id="ARBA00001967"/>
    </source>
</evidence>
<organism evidence="6 7">
    <name type="scientific">Malus domestica</name>
    <name type="common">Apple</name>
    <name type="synonym">Pyrus malus</name>
    <dbReference type="NCBI Taxonomy" id="3750"/>
    <lineage>
        <taxon>Eukaryota</taxon>
        <taxon>Viridiplantae</taxon>
        <taxon>Streptophyta</taxon>
        <taxon>Embryophyta</taxon>
        <taxon>Tracheophyta</taxon>
        <taxon>Spermatophyta</taxon>
        <taxon>Magnoliopsida</taxon>
        <taxon>eudicotyledons</taxon>
        <taxon>Gunneridae</taxon>
        <taxon>Pentapetalae</taxon>
        <taxon>rosids</taxon>
        <taxon>fabids</taxon>
        <taxon>Rosales</taxon>
        <taxon>Rosaceae</taxon>
        <taxon>Amygdaloideae</taxon>
        <taxon>Maleae</taxon>
        <taxon>Malus</taxon>
    </lineage>
</organism>
<evidence type="ECO:0000259" key="4">
    <source>
        <dbReference type="Pfam" id="PF00225"/>
    </source>
</evidence>
<evidence type="ECO:0000313" key="6">
    <source>
        <dbReference type="EMBL" id="RXH80065.1"/>
    </source>
</evidence>
<comment type="caution">
    <text evidence="6">The sequence shown here is derived from an EMBL/GenBank/DDBJ whole genome shotgun (WGS) entry which is preliminary data.</text>
</comment>
<dbReference type="InterPro" id="IPR027417">
    <property type="entry name" value="P-loop_NTPase"/>
</dbReference>
<dbReference type="GO" id="GO:0015031">
    <property type="term" value="P:protein transport"/>
    <property type="evidence" value="ECO:0007669"/>
    <property type="project" value="InterPro"/>
</dbReference>
<dbReference type="PANTHER" id="PTHR12161">
    <property type="entry name" value="IST1 FAMILY MEMBER"/>
    <property type="match status" value="1"/>
</dbReference>
<dbReference type="InterPro" id="IPR002791">
    <property type="entry name" value="ARMT1-like_metal-bd"/>
</dbReference>
<dbReference type="GO" id="GO:0005524">
    <property type="term" value="F:ATP binding"/>
    <property type="evidence" value="ECO:0007669"/>
    <property type="project" value="InterPro"/>
</dbReference>
<dbReference type="InterPro" id="IPR042277">
    <property type="entry name" value="IST1-like"/>
</dbReference>
<dbReference type="InterPro" id="IPR036961">
    <property type="entry name" value="Kinesin_motor_dom_sf"/>
</dbReference>
<dbReference type="GO" id="GO:0003777">
    <property type="term" value="F:microtubule motor activity"/>
    <property type="evidence" value="ECO:0007669"/>
    <property type="project" value="InterPro"/>
</dbReference>
<keyword evidence="7" id="KW-1185">Reference proteome</keyword>
<dbReference type="STRING" id="3750.A0A498IDB7"/>
<dbReference type="InterPro" id="IPR005061">
    <property type="entry name" value="Ist1"/>
</dbReference>